<evidence type="ECO:0000256" key="7">
    <source>
        <dbReference type="ARBA" id="ARBA00022960"/>
    </source>
</evidence>
<keyword evidence="9" id="KW-0472">Membrane</keyword>
<dbReference type="Gene3D" id="1.10.3810.10">
    <property type="entry name" value="Biosynthetic peptidoglycan transglycosylase-like"/>
    <property type="match status" value="1"/>
</dbReference>
<dbReference type="GO" id="GO:0008955">
    <property type="term" value="F:peptidoglycan glycosyltransferase activity"/>
    <property type="evidence" value="ECO:0007669"/>
    <property type="project" value="UniProtKB-EC"/>
</dbReference>
<keyword evidence="8" id="KW-0573">Peptidoglycan synthesis</keyword>
<evidence type="ECO:0000256" key="11">
    <source>
        <dbReference type="ARBA" id="ARBA00023316"/>
    </source>
</evidence>
<evidence type="ECO:0000256" key="5">
    <source>
        <dbReference type="ARBA" id="ARBA00022676"/>
    </source>
</evidence>
<feature type="domain" description="Glycosyl transferase family 51" evidence="14">
    <location>
        <begin position="114"/>
        <end position="259"/>
    </location>
</feature>
<accession>A0A0S7BGB1</accession>
<keyword evidence="16" id="KW-1185">Reference proteome</keyword>
<evidence type="ECO:0000256" key="1">
    <source>
        <dbReference type="ARBA" id="ARBA00004236"/>
    </source>
</evidence>
<comment type="subcellular location">
    <subcellularLocation>
        <location evidence="1">Cell membrane</location>
    </subcellularLocation>
</comment>
<keyword evidence="6" id="KW-0808">Transferase</keyword>
<gene>
    <name evidence="15" type="ORF">LARV_00567</name>
</gene>
<dbReference type="InterPro" id="IPR036950">
    <property type="entry name" value="PBP_transglycosylase"/>
</dbReference>
<evidence type="ECO:0000256" key="12">
    <source>
        <dbReference type="ARBA" id="ARBA00034000"/>
    </source>
</evidence>
<comment type="catalytic activity">
    <reaction evidence="12">
        <text>Preferential cleavage: (Ac)2-L-Lys-D-Ala-|-D-Ala. Also transpeptidation of peptidyl-alanyl moieties that are N-acyl substituents of D-alanine.</text>
        <dbReference type="EC" id="3.4.16.4"/>
    </reaction>
</comment>
<keyword evidence="4" id="KW-0378">Hydrolase</keyword>
<keyword evidence="10" id="KW-0511">Multifunctional enzyme</keyword>
<evidence type="ECO:0000256" key="4">
    <source>
        <dbReference type="ARBA" id="ARBA00022670"/>
    </source>
</evidence>
<dbReference type="SUPFAM" id="SSF53955">
    <property type="entry name" value="Lysozyme-like"/>
    <property type="match status" value="1"/>
</dbReference>
<reference evidence="15" key="1">
    <citation type="submission" date="2015-07" db="EMBL/GenBank/DDBJ databases">
        <title>Draft Genome Sequences of Anaerolinea thermolimosa IMO-1, Bellilinea caldifistulae GOMI-1, Leptolinea tardivitalis YMTK-2, Levilinea saccharolytica KIBI-1,Longilinea arvoryzae KOME-1, Previously Described as Members of the Anaerolineaceae (Chloroflexi).</title>
        <authorList>
            <person name="Sekiguchi Y."/>
            <person name="Ohashi A."/>
            <person name="Matsuura N."/>
            <person name="Tourlousse M.D."/>
        </authorList>
    </citation>
    <scope>NUCLEOTIDE SEQUENCE [LARGE SCALE GENOMIC DNA]</scope>
    <source>
        <strain evidence="15">KOME-1</strain>
    </source>
</reference>
<keyword evidence="5" id="KW-0328">Glycosyltransferase</keyword>
<dbReference type="InterPro" id="IPR013783">
    <property type="entry name" value="Ig-like_fold"/>
</dbReference>
<dbReference type="Pfam" id="PF00912">
    <property type="entry name" value="Transgly"/>
    <property type="match status" value="1"/>
</dbReference>
<dbReference type="Gene3D" id="2.60.40.10">
    <property type="entry name" value="Immunoglobulins"/>
    <property type="match status" value="1"/>
</dbReference>
<evidence type="ECO:0000313" key="15">
    <source>
        <dbReference type="EMBL" id="GAP12827.1"/>
    </source>
</evidence>
<evidence type="ECO:0000256" key="13">
    <source>
        <dbReference type="ARBA" id="ARBA00049902"/>
    </source>
</evidence>
<keyword evidence="4" id="KW-0645">Protease</keyword>
<dbReference type="PANTHER" id="PTHR32282">
    <property type="entry name" value="BINDING PROTEIN TRANSPEPTIDASE, PUTATIVE-RELATED"/>
    <property type="match status" value="1"/>
</dbReference>
<evidence type="ECO:0000256" key="10">
    <source>
        <dbReference type="ARBA" id="ARBA00023268"/>
    </source>
</evidence>
<dbReference type="RefSeq" id="WP_075072222.1">
    <property type="nucleotide sequence ID" value="NZ_DF967972.1"/>
</dbReference>
<evidence type="ECO:0000256" key="2">
    <source>
        <dbReference type="ARBA" id="ARBA00022475"/>
    </source>
</evidence>
<dbReference type="SUPFAM" id="SSF56601">
    <property type="entry name" value="beta-lactamase/transpeptidase-like"/>
    <property type="match status" value="1"/>
</dbReference>
<evidence type="ECO:0000259" key="14">
    <source>
        <dbReference type="Pfam" id="PF00912"/>
    </source>
</evidence>
<dbReference type="AlphaFoldDB" id="A0A0S7BGB1"/>
<evidence type="ECO:0000256" key="9">
    <source>
        <dbReference type="ARBA" id="ARBA00023136"/>
    </source>
</evidence>
<dbReference type="GO" id="GO:0009252">
    <property type="term" value="P:peptidoglycan biosynthetic process"/>
    <property type="evidence" value="ECO:0007669"/>
    <property type="project" value="UniProtKB-KW"/>
</dbReference>
<dbReference type="GO" id="GO:0071555">
    <property type="term" value="P:cell wall organization"/>
    <property type="evidence" value="ECO:0007669"/>
    <property type="project" value="UniProtKB-KW"/>
</dbReference>
<evidence type="ECO:0000256" key="8">
    <source>
        <dbReference type="ARBA" id="ARBA00022984"/>
    </source>
</evidence>
<dbReference type="GO" id="GO:0009002">
    <property type="term" value="F:serine-type D-Ala-D-Ala carboxypeptidase activity"/>
    <property type="evidence" value="ECO:0007669"/>
    <property type="project" value="UniProtKB-EC"/>
</dbReference>
<evidence type="ECO:0000256" key="3">
    <source>
        <dbReference type="ARBA" id="ARBA00022645"/>
    </source>
</evidence>
<keyword evidence="2" id="KW-1003">Cell membrane</keyword>
<dbReference type="InterPro" id="IPR023346">
    <property type="entry name" value="Lysozyme-like_dom_sf"/>
</dbReference>
<dbReference type="GO" id="GO:0006508">
    <property type="term" value="P:proteolysis"/>
    <property type="evidence" value="ECO:0007669"/>
    <property type="project" value="UniProtKB-KW"/>
</dbReference>
<proteinExistence type="predicted"/>
<keyword evidence="11" id="KW-0961">Cell wall biogenesis/degradation</keyword>
<dbReference type="GO" id="GO:0030288">
    <property type="term" value="C:outer membrane-bounded periplasmic space"/>
    <property type="evidence" value="ECO:0007669"/>
    <property type="project" value="TreeGrafter"/>
</dbReference>
<dbReference type="InterPro" id="IPR001264">
    <property type="entry name" value="Glyco_trans_51"/>
</dbReference>
<sequence>MRSQPVSLLVRRRRRRSIERRERNQRRAGGALLGLGFALVVALMAGLISLGAGYASLTADLPPVSQLTAWLDPETGALLEPTRLYDRSGEHLLLTLDNPGVPRKLLPLDPQQPDSISPIFTQTVLVLNDPTFWQNPGFSLKYLLDPEPHTLAERLVNDLLLGGEPATTRRALRMRLLAAQVTADYGRTQVLEWYLNSASFGHLAYGVDSAAQLYLGKSGSQLDLAESALLAAALEAPALNPIDSPSAARERQQQVLERLLSQGAISTDDFQKARQETLVFRQALDPPNPMAQAFTRLALNQLSERYGRERLERGGLRILTSLDYDLQLQVSCALRTQLARLENQTPQASLPGGQSCEAARLLPALATAGEALPDGLEASAAVTDPNSGQVLALVGESTHSAESSALGNHEPGSLLSPFVAVAAFARGYAPASLVWDVPASRPEAIARQENPDGTYHGPQRLRTALANDYLVPLSQLVDQIGATAVWRSAAALGLSSLEAADNPGGLLYEGGNTDLLQIAQAYGAFASLGVEYGAAQSSSSTLQSILVLSVEDLSGKGGISAPAAHSQTVLSAPLAYLVHDVLSDETARWSSLGFSNALEIGRPSGAKIGQTADGQNVWTVGYTPQRLAAVWLGLPSGTGKSAQIDSRAATGLWHAVMQYASRDLPVQDWSEPVGLSHVEVCDPSGGLPTAACPNVVSEIFLTGNEPVAPDTLFRTVQINRETGRLATVFTPPAQVVEQTYMIVPPAAQEWAFNAQISRPPEEYDTIQIPQADPNVNITQPALFSAVKGRLRVMGAAGGDDFASYRLQAGEGINPSTWLQIGDGTQPVNANLLGEWDTTRVEDGLYALRLLVVRGDQSVEVAVAQVTVDNTPPLARSVYPIAGQTLETGRQVVLQAEISDAVGIDQVSWWLDGVQIGERNQAPFSLAWKATAGSHTLVVKAQDTAGNVGESAAVTFEVKK</sequence>
<evidence type="ECO:0000256" key="6">
    <source>
        <dbReference type="ARBA" id="ARBA00022679"/>
    </source>
</evidence>
<dbReference type="InterPro" id="IPR012338">
    <property type="entry name" value="Beta-lactam/transpept-like"/>
</dbReference>
<dbReference type="Proteomes" id="UP000055060">
    <property type="component" value="Unassembled WGS sequence"/>
</dbReference>
<keyword evidence="3 15" id="KW-0121">Carboxypeptidase</keyword>
<evidence type="ECO:0000313" key="16">
    <source>
        <dbReference type="Proteomes" id="UP000055060"/>
    </source>
</evidence>
<dbReference type="PANTHER" id="PTHR32282:SF11">
    <property type="entry name" value="PENICILLIN-BINDING PROTEIN 1B"/>
    <property type="match status" value="1"/>
</dbReference>
<dbReference type="Pfam" id="PF17957">
    <property type="entry name" value="Big_7"/>
    <property type="match status" value="1"/>
</dbReference>
<keyword evidence="7" id="KW-0133">Cell shape</keyword>
<name>A0A0S7BGB1_9CHLR</name>
<dbReference type="OrthoDB" id="152299at2"/>
<dbReference type="GO" id="GO:0008360">
    <property type="term" value="P:regulation of cell shape"/>
    <property type="evidence" value="ECO:0007669"/>
    <property type="project" value="UniProtKB-KW"/>
</dbReference>
<dbReference type="GO" id="GO:0005886">
    <property type="term" value="C:plasma membrane"/>
    <property type="evidence" value="ECO:0007669"/>
    <property type="project" value="UniProtKB-SubCell"/>
</dbReference>
<dbReference type="STRING" id="360412.LARV_00567"/>
<protein>
    <submittedName>
        <fullName evidence="15">Membrane carboxypeptidase</fullName>
    </submittedName>
</protein>
<comment type="catalytic activity">
    <reaction evidence="13">
        <text>[GlcNAc-(1-&gt;4)-Mur2Ac(oyl-L-Ala-gamma-D-Glu-L-Lys-D-Ala-D-Ala)](n)-di-trans,octa-cis-undecaprenyl diphosphate + beta-D-GlcNAc-(1-&gt;4)-Mur2Ac(oyl-L-Ala-gamma-D-Glu-L-Lys-D-Ala-D-Ala)-di-trans,octa-cis-undecaprenyl diphosphate = [GlcNAc-(1-&gt;4)-Mur2Ac(oyl-L-Ala-gamma-D-Glu-L-Lys-D-Ala-D-Ala)](n+1)-di-trans,octa-cis-undecaprenyl diphosphate + di-trans,octa-cis-undecaprenyl diphosphate + H(+)</text>
        <dbReference type="Rhea" id="RHEA:23708"/>
        <dbReference type="Rhea" id="RHEA-COMP:9602"/>
        <dbReference type="Rhea" id="RHEA-COMP:9603"/>
        <dbReference type="ChEBI" id="CHEBI:15378"/>
        <dbReference type="ChEBI" id="CHEBI:58405"/>
        <dbReference type="ChEBI" id="CHEBI:60033"/>
        <dbReference type="ChEBI" id="CHEBI:78435"/>
        <dbReference type="EC" id="2.4.99.28"/>
    </reaction>
</comment>
<organism evidence="15">
    <name type="scientific">Longilinea arvoryzae</name>
    <dbReference type="NCBI Taxonomy" id="360412"/>
    <lineage>
        <taxon>Bacteria</taxon>
        <taxon>Bacillati</taxon>
        <taxon>Chloroflexota</taxon>
        <taxon>Anaerolineae</taxon>
        <taxon>Anaerolineales</taxon>
        <taxon>Anaerolineaceae</taxon>
        <taxon>Longilinea</taxon>
    </lineage>
</organism>
<dbReference type="InterPro" id="IPR050396">
    <property type="entry name" value="Glycosyltr_51/Transpeptidase"/>
</dbReference>
<dbReference type="Gene3D" id="3.40.710.10">
    <property type="entry name" value="DD-peptidase/beta-lactamase superfamily"/>
    <property type="match status" value="1"/>
</dbReference>
<dbReference type="EMBL" id="DF967972">
    <property type="protein sequence ID" value="GAP12827.1"/>
    <property type="molecule type" value="Genomic_DNA"/>
</dbReference>